<dbReference type="Gene3D" id="3.40.1440.60">
    <property type="entry name" value="PriA, 3(prime) DNA-binding domain"/>
    <property type="match status" value="1"/>
</dbReference>
<dbReference type="FunFam" id="3.40.50.300:FF:000489">
    <property type="entry name" value="Primosome assembly protein PriA"/>
    <property type="match status" value="1"/>
</dbReference>
<dbReference type="Pfam" id="PF18319">
    <property type="entry name" value="Zn_ribbon_PriA"/>
    <property type="match status" value="1"/>
</dbReference>
<dbReference type="STRING" id="316056.RPC_0179"/>
<feature type="binding site" evidence="12">
    <location>
        <position position="442"/>
    </location>
    <ligand>
        <name>Zn(2+)</name>
        <dbReference type="ChEBI" id="CHEBI:29105"/>
        <label>1</label>
    </ligand>
</feature>
<comment type="cofactor">
    <cofactor evidence="12">
        <name>Zn(2+)</name>
        <dbReference type="ChEBI" id="CHEBI:29105"/>
    </cofactor>
    <text evidence="12">Binds 2 zinc ions per subunit.</text>
</comment>
<accession>Q21CY2</accession>
<dbReference type="InterPro" id="IPR005259">
    <property type="entry name" value="PriA"/>
</dbReference>
<dbReference type="KEGG" id="rpc:RPC_0179"/>
<dbReference type="eggNOG" id="COG1198">
    <property type="taxonomic scope" value="Bacteria"/>
</dbReference>
<keyword evidence="8 12" id="KW-0067">ATP-binding</keyword>
<keyword evidence="2 12" id="KW-0235">DNA replication</keyword>
<comment type="catalytic activity">
    <reaction evidence="11 12">
        <text>ATP + H2O = ADP + phosphate + H(+)</text>
        <dbReference type="Rhea" id="RHEA:13065"/>
        <dbReference type="ChEBI" id="CHEBI:15377"/>
        <dbReference type="ChEBI" id="CHEBI:15378"/>
        <dbReference type="ChEBI" id="CHEBI:30616"/>
        <dbReference type="ChEBI" id="CHEBI:43474"/>
        <dbReference type="ChEBI" id="CHEBI:456216"/>
        <dbReference type="EC" id="5.6.2.4"/>
    </reaction>
</comment>
<dbReference type="Pfam" id="PF18074">
    <property type="entry name" value="PriA_C"/>
    <property type="match status" value="1"/>
</dbReference>
<dbReference type="InterPro" id="IPR001650">
    <property type="entry name" value="Helicase_C-like"/>
</dbReference>
<feature type="binding site" evidence="12">
    <location>
        <position position="472"/>
    </location>
    <ligand>
        <name>Zn(2+)</name>
        <dbReference type="ChEBI" id="CHEBI:29105"/>
        <label>2</label>
    </ligand>
</feature>
<keyword evidence="10 12" id="KW-0413">Isomerase</keyword>
<feature type="binding site" evidence="12">
    <location>
        <position position="451"/>
    </location>
    <ligand>
        <name>Zn(2+)</name>
        <dbReference type="ChEBI" id="CHEBI:29105"/>
        <label>2</label>
    </ligand>
</feature>
<comment type="function">
    <text evidence="12">Initiates the restart of stalled replication forks, which reloads the replicative helicase on sites other than the origin of replication. Recognizes and binds to abandoned replication forks and remodels them to uncover a helicase loading site. Promotes assembly of the primosome at these replication forks.</text>
</comment>
<feature type="binding site" evidence="12">
    <location>
        <position position="454"/>
    </location>
    <ligand>
        <name>Zn(2+)</name>
        <dbReference type="ChEBI" id="CHEBI:29105"/>
        <label>2</label>
    </ligand>
</feature>
<dbReference type="EMBL" id="CP000301">
    <property type="protein sequence ID" value="ABD85754.1"/>
    <property type="molecule type" value="Genomic_DNA"/>
</dbReference>
<dbReference type="SUPFAM" id="SSF52540">
    <property type="entry name" value="P-loop containing nucleoside triphosphate hydrolases"/>
    <property type="match status" value="1"/>
</dbReference>
<dbReference type="SMART" id="SM00490">
    <property type="entry name" value="HELICc"/>
    <property type="match status" value="1"/>
</dbReference>
<dbReference type="InterPro" id="IPR037274">
    <property type="entry name" value="Znf_CHY_sf"/>
</dbReference>
<evidence type="ECO:0000259" key="13">
    <source>
        <dbReference type="PROSITE" id="PS51192"/>
    </source>
</evidence>
<dbReference type="EC" id="5.6.2.4" evidence="12"/>
<dbReference type="GO" id="GO:0043138">
    <property type="term" value="F:3'-5' DNA helicase activity"/>
    <property type="evidence" value="ECO:0007669"/>
    <property type="project" value="UniProtKB-EC"/>
</dbReference>
<keyword evidence="5 12" id="KW-0378">Hydrolase</keyword>
<keyword evidence="1 12" id="KW-0639">Primosome</keyword>
<comment type="similarity">
    <text evidence="12">Belongs to the helicase family. PriA subfamily.</text>
</comment>
<dbReference type="InterPro" id="IPR040498">
    <property type="entry name" value="PriA_CRR"/>
</dbReference>
<dbReference type="HAMAP" id="MF_00983">
    <property type="entry name" value="PriA"/>
    <property type="match status" value="1"/>
</dbReference>
<dbReference type="Pfam" id="PF00270">
    <property type="entry name" value="DEAD"/>
    <property type="match status" value="1"/>
</dbReference>
<dbReference type="PROSITE" id="PS51192">
    <property type="entry name" value="HELICASE_ATP_BIND_1"/>
    <property type="match status" value="1"/>
</dbReference>
<gene>
    <name evidence="12" type="primary">priA</name>
    <name evidence="14" type="ordered locus">RPC_0179</name>
</gene>
<evidence type="ECO:0000256" key="11">
    <source>
        <dbReference type="ARBA" id="ARBA00048988"/>
    </source>
</evidence>
<dbReference type="Pfam" id="PF00271">
    <property type="entry name" value="Helicase_C"/>
    <property type="match status" value="1"/>
</dbReference>
<dbReference type="InterPro" id="IPR027417">
    <property type="entry name" value="P-loop_NTPase"/>
</dbReference>
<dbReference type="AlphaFoldDB" id="Q21CY2"/>
<dbReference type="NCBIfam" id="TIGR00595">
    <property type="entry name" value="priA"/>
    <property type="match status" value="1"/>
</dbReference>
<feature type="binding site" evidence="12">
    <location>
        <position position="445"/>
    </location>
    <ligand>
        <name>Zn(2+)</name>
        <dbReference type="ChEBI" id="CHEBI:29105"/>
        <label>1</label>
    </ligand>
</feature>
<keyword evidence="4 12" id="KW-0547">Nucleotide-binding</keyword>
<dbReference type="CDD" id="cd17929">
    <property type="entry name" value="DEXHc_priA"/>
    <property type="match status" value="1"/>
</dbReference>
<keyword evidence="3 12" id="KW-0479">Metal-binding</keyword>
<dbReference type="OrthoDB" id="9759544at2"/>
<evidence type="ECO:0000256" key="8">
    <source>
        <dbReference type="ARBA" id="ARBA00022840"/>
    </source>
</evidence>
<dbReference type="GO" id="GO:0006270">
    <property type="term" value="P:DNA replication initiation"/>
    <property type="evidence" value="ECO:0007669"/>
    <property type="project" value="TreeGrafter"/>
</dbReference>
<comment type="subunit">
    <text evidence="12">Component of the replication restart primosome.</text>
</comment>
<dbReference type="PANTHER" id="PTHR30580">
    <property type="entry name" value="PRIMOSOMAL PROTEIN N"/>
    <property type="match status" value="1"/>
</dbReference>
<dbReference type="SUPFAM" id="SSF161219">
    <property type="entry name" value="CHY zinc finger-like"/>
    <property type="match status" value="1"/>
</dbReference>
<keyword evidence="6 12" id="KW-0347">Helicase</keyword>
<keyword evidence="7 12" id="KW-0862">Zinc</keyword>
<evidence type="ECO:0000256" key="6">
    <source>
        <dbReference type="ARBA" id="ARBA00022806"/>
    </source>
</evidence>
<keyword evidence="9 12" id="KW-0238">DNA-binding</keyword>
<evidence type="ECO:0000256" key="4">
    <source>
        <dbReference type="ARBA" id="ARBA00022741"/>
    </source>
</evidence>
<evidence type="ECO:0000313" key="14">
    <source>
        <dbReference type="EMBL" id="ABD85754.1"/>
    </source>
</evidence>
<evidence type="ECO:0000256" key="10">
    <source>
        <dbReference type="ARBA" id="ARBA00023235"/>
    </source>
</evidence>
<evidence type="ECO:0000256" key="7">
    <source>
        <dbReference type="ARBA" id="ARBA00022833"/>
    </source>
</evidence>
<dbReference type="InterPro" id="IPR042115">
    <property type="entry name" value="PriA_3primeBD_sf"/>
</dbReference>
<organism evidence="14">
    <name type="scientific">Rhodopseudomonas palustris (strain BisB18)</name>
    <dbReference type="NCBI Taxonomy" id="316056"/>
    <lineage>
        <taxon>Bacteria</taxon>
        <taxon>Pseudomonadati</taxon>
        <taxon>Pseudomonadota</taxon>
        <taxon>Alphaproteobacteria</taxon>
        <taxon>Hyphomicrobiales</taxon>
        <taxon>Nitrobacteraceae</taxon>
        <taxon>Rhodopseudomonas</taxon>
    </lineage>
</organism>
<proteinExistence type="inferred from homology"/>
<feature type="binding site" evidence="12">
    <location>
        <position position="469"/>
    </location>
    <ligand>
        <name>Zn(2+)</name>
        <dbReference type="ChEBI" id="CHEBI:29105"/>
        <label>2</label>
    </ligand>
</feature>
<dbReference type="InterPro" id="IPR014001">
    <property type="entry name" value="Helicase_ATP-bd"/>
</dbReference>
<feature type="domain" description="Helicase ATP-binding" evidence="13">
    <location>
        <begin position="215"/>
        <end position="381"/>
    </location>
</feature>
<dbReference type="NCBIfam" id="NF004070">
    <property type="entry name" value="PRK05580.2-2"/>
    <property type="match status" value="1"/>
</dbReference>
<evidence type="ECO:0000256" key="9">
    <source>
        <dbReference type="ARBA" id="ARBA00023125"/>
    </source>
</evidence>
<feature type="binding site" evidence="12">
    <location>
        <position position="485"/>
    </location>
    <ligand>
        <name>Zn(2+)</name>
        <dbReference type="ChEBI" id="CHEBI:29105"/>
        <label>1</label>
    </ligand>
</feature>
<dbReference type="GO" id="GO:0003677">
    <property type="term" value="F:DNA binding"/>
    <property type="evidence" value="ECO:0007669"/>
    <property type="project" value="UniProtKB-UniRule"/>
</dbReference>
<comment type="catalytic activity">
    <reaction evidence="12">
        <text>Couples ATP hydrolysis with the unwinding of duplex DNA by translocating in the 3'-5' direction.</text>
        <dbReference type="EC" id="5.6.2.4"/>
    </reaction>
</comment>
<dbReference type="InterPro" id="IPR011545">
    <property type="entry name" value="DEAD/DEAH_box_helicase_dom"/>
</dbReference>
<evidence type="ECO:0000256" key="2">
    <source>
        <dbReference type="ARBA" id="ARBA00022705"/>
    </source>
</evidence>
<dbReference type="Gene3D" id="3.40.50.300">
    <property type="entry name" value="P-loop containing nucleotide triphosphate hydrolases"/>
    <property type="match status" value="2"/>
</dbReference>
<dbReference type="GO" id="GO:0006302">
    <property type="term" value="P:double-strand break repair"/>
    <property type="evidence" value="ECO:0007669"/>
    <property type="project" value="InterPro"/>
</dbReference>
<dbReference type="PANTHER" id="PTHR30580:SF0">
    <property type="entry name" value="PRIMOSOMAL PROTEIN N"/>
    <property type="match status" value="1"/>
</dbReference>
<dbReference type="FunFam" id="3.40.50.300:FF:002579">
    <property type="entry name" value="Primosomal protein N"/>
    <property type="match status" value="1"/>
</dbReference>
<dbReference type="RefSeq" id="WP_011470662.1">
    <property type="nucleotide sequence ID" value="NC_007925.1"/>
</dbReference>
<dbReference type="InterPro" id="IPR041236">
    <property type="entry name" value="PriA_C"/>
</dbReference>
<dbReference type="GO" id="GO:0008270">
    <property type="term" value="F:zinc ion binding"/>
    <property type="evidence" value="ECO:0007669"/>
    <property type="project" value="UniProtKB-UniRule"/>
</dbReference>
<sequence>MDHSTRSSSSSATRVVDVLLPVALDQAYSYRVPRGVELAPGDVVCVPLGAREVIGVVWADNPNPDPRLHNRLKDVDSKLDVPRFREELRRLVDWVANYTLSPRGQVLRMTLRMGEHLGPERVRLGVRLVGPKPQRMTPARARLIEILSDGLLHGKSDAIKEAGCSPGVVDGLVDEGTLKVEPMARALAPPAPDPDFAQPDFSPEQTTAADSLRALAAGGAFKVALLDGVTGSGKTEVYFEAVAEIIRRGEQTLILMPEIALTGQFLDRFAQRFGVRPLEWHSELTPRTRARNWAAIAAGEAQVVVGARSALFLPYAKLGLIIVDEEHDQAYKQDEGAHYHARDMAVVRASIAKIPIILASATPSVESEVNARKGRYQRVALPSRFGGQHMPQIEAIDLRREGPMRGRYIAPRLAEQIGIAIERREQALLFLNRRGYAPLTLCRACGHRFACTICDAWLVDHRFRQRLVCHHCGFSMPRPKLCPHCNAEESLVAVGPGVERLQEEAQKLFPDARTMVLSSDLVTSIESMRSELTEIAEGRVDIIIGTQLVAKGHNFPRLNLVGVIDADLGLGNGDPRAAERTYQLLNQVIGRAGRDQGYGIGYLQTHQPEHPVMKALVACDREAFYESEIDARERTGYPPFGRLASLIVSAGDRPTAEGFARKLVAMSPLDERIKVLGPAEAPLAVIKGRYRFRILVKSARGVDLSSYLRQWLALGPKTTGNLNLEVDVDPQSFL</sequence>
<dbReference type="Pfam" id="PF17764">
    <property type="entry name" value="PriA_3primeBD"/>
    <property type="match status" value="1"/>
</dbReference>
<evidence type="ECO:0000256" key="5">
    <source>
        <dbReference type="ARBA" id="ARBA00022801"/>
    </source>
</evidence>
<dbReference type="GO" id="GO:1990077">
    <property type="term" value="C:primosome complex"/>
    <property type="evidence" value="ECO:0007669"/>
    <property type="project" value="UniProtKB-UniRule"/>
</dbReference>
<dbReference type="GO" id="GO:0006310">
    <property type="term" value="P:DNA recombination"/>
    <property type="evidence" value="ECO:0007669"/>
    <property type="project" value="InterPro"/>
</dbReference>
<dbReference type="GO" id="GO:0005524">
    <property type="term" value="F:ATP binding"/>
    <property type="evidence" value="ECO:0007669"/>
    <property type="project" value="UniProtKB-UniRule"/>
</dbReference>
<protein>
    <recommendedName>
        <fullName evidence="12">Replication restart protein PriA</fullName>
    </recommendedName>
    <alternativeName>
        <fullName evidence="12">ATP-dependent DNA helicase PriA</fullName>
        <ecNumber evidence="12">5.6.2.4</ecNumber>
    </alternativeName>
    <alternativeName>
        <fullName evidence="12">DNA 3'-5' helicase PriA</fullName>
    </alternativeName>
</protein>
<evidence type="ECO:0000256" key="12">
    <source>
        <dbReference type="HAMAP-Rule" id="MF_00983"/>
    </source>
</evidence>
<reference evidence="14" key="1">
    <citation type="submission" date="2006-03" db="EMBL/GenBank/DDBJ databases">
        <title>Complete sequence of Rhodopseudomonas palustris BisB18.</title>
        <authorList>
            <consortium name="US DOE Joint Genome Institute"/>
            <person name="Copeland A."/>
            <person name="Lucas S."/>
            <person name="Lapidus A."/>
            <person name="Barry K."/>
            <person name="Detter J.C."/>
            <person name="Glavina del Rio T."/>
            <person name="Hammon N."/>
            <person name="Israni S."/>
            <person name="Dalin E."/>
            <person name="Tice H."/>
            <person name="Pitluck S."/>
            <person name="Chain P."/>
            <person name="Malfatti S."/>
            <person name="Shin M."/>
            <person name="Vergez L."/>
            <person name="Schmutz J."/>
            <person name="Larimer F."/>
            <person name="Land M."/>
            <person name="Hauser L."/>
            <person name="Pelletier D.A."/>
            <person name="Kyrpides N."/>
            <person name="Anderson I."/>
            <person name="Oda Y."/>
            <person name="Harwood C.S."/>
            <person name="Richardson P."/>
        </authorList>
    </citation>
    <scope>NUCLEOTIDE SEQUENCE [LARGE SCALE GENOMIC DNA]</scope>
    <source>
        <strain evidence="14">BisB18</strain>
    </source>
</reference>
<dbReference type="InterPro" id="IPR041222">
    <property type="entry name" value="PriA_3primeBD"/>
</dbReference>
<dbReference type="GO" id="GO:0006269">
    <property type="term" value="P:DNA replication, synthesis of primer"/>
    <property type="evidence" value="ECO:0007669"/>
    <property type="project" value="UniProtKB-KW"/>
</dbReference>
<feature type="binding site" evidence="12">
    <location>
        <position position="482"/>
    </location>
    <ligand>
        <name>Zn(2+)</name>
        <dbReference type="ChEBI" id="CHEBI:29105"/>
        <label>1</label>
    </ligand>
</feature>
<dbReference type="HOGENOM" id="CLU_013353_4_0_5"/>
<name>Q21CY2_RHOPB</name>
<dbReference type="SMART" id="SM00487">
    <property type="entry name" value="DEXDc"/>
    <property type="match status" value="1"/>
</dbReference>
<evidence type="ECO:0000256" key="3">
    <source>
        <dbReference type="ARBA" id="ARBA00022723"/>
    </source>
</evidence>
<dbReference type="GO" id="GO:0016887">
    <property type="term" value="F:ATP hydrolysis activity"/>
    <property type="evidence" value="ECO:0007669"/>
    <property type="project" value="RHEA"/>
</dbReference>
<evidence type="ECO:0000256" key="1">
    <source>
        <dbReference type="ARBA" id="ARBA00022515"/>
    </source>
</evidence>